<dbReference type="PROSITE" id="PS51257">
    <property type="entry name" value="PROKAR_LIPOPROTEIN"/>
    <property type="match status" value="1"/>
</dbReference>
<feature type="chain" id="PRO_5045587428" description="Endonuclease/exonuclease/phosphatase domain-containing protein" evidence="1">
    <location>
        <begin position="25"/>
        <end position="295"/>
    </location>
</feature>
<evidence type="ECO:0000313" key="3">
    <source>
        <dbReference type="EMBL" id="BDG05985.1"/>
    </source>
</evidence>
<sequence length="295" mass="30456">MDRCSRARCVLALLTLLSCGGPPAGSGADLAPASPPVLRVATWNVHDLFDAEDRVVPPGERDLVPSPAEVETKLERVAAVLRRVDADVVVLQEVENAAILAALAARAGYPEARLVEGADPRGIDVALLSRRAVLAYVSHQADRDGDGRPLWPRDCVEAHVDAGGGRRLVVVASHFSSALSDDGTRRAAQAARLRELADAAAASGAKVLAGGDLNDGSGSAALAPLLGDGAWVEPAAAGPLDATWTWADGGRREVLDHLAVPRASAGAVLSVEVTGGADVSVASDHRPVVLDVRMD</sequence>
<proteinExistence type="predicted"/>
<dbReference type="Pfam" id="PF03372">
    <property type="entry name" value="Exo_endo_phos"/>
    <property type="match status" value="1"/>
</dbReference>
<evidence type="ECO:0000256" key="1">
    <source>
        <dbReference type="SAM" id="SignalP"/>
    </source>
</evidence>
<feature type="domain" description="Endonuclease/exonuclease/phosphatase" evidence="2">
    <location>
        <begin position="41"/>
        <end position="285"/>
    </location>
</feature>
<protein>
    <recommendedName>
        <fullName evidence="2">Endonuclease/exonuclease/phosphatase domain-containing protein</fullName>
    </recommendedName>
</protein>
<name>A0ABN6N1V4_9BACT</name>
<dbReference type="Gene3D" id="3.60.10.10">
    <property type="entry name" value="Endonuclease/exonuclease/phosphatase"/>
    <property type="match status" value="1"/>
</dbReference>
<evidence type="ECO:0000313" key="4">
    <source>
        <dbReference type="Proteomes" id="UP001162891"/>
    </source>
</evidence>
<evidence type="ECO:0000259" key="2">
    <source>
        <dbReference type="Pfam" id="PF03372"/>
    </source>
</evidence>
<dbReference type="InterPro" id="IPR036691">
    <property type="entry name" value="Endo/exonu/phosph_ase_sf"/>
</dbReference>
<dbReference type="PANTHER" id="PTHR42834">
    <property type="entry name" value="ENDONUCLEASE/EXONUCLEASE/PHOSPHATASE FAMILY PROTEIN (AFU_ORTHOLOGUE AFUA_3G09210)"/>
    <property type="match status" value="1"/>
</dbReference>
<dbReference type="EMBL" id="AP025591">
    <property type="protein sequence ID" value="BDG05985.1"/>
    <property type="molecule type" value="Genomic_DNA"/>
</dbReference>
<dbReference type="InterPro" id="IPR005135">
    <property type="entry name" value="Endo/exonuclease/phosphatase"/>
</dbReference>
<keyword evidence="1" id="KW-0732">Signal</keyword>
<gene>
    <name evidence="3" type="ORF">AMOR_49810</name>
</gene>
<accession>A0ABN6N1V4</accession>
<dbReference type="SUPFAM" id="SSF56219">
    <property type="entry name" value="DNase I-like"/>
    <property type="match status" value="1"/>
</dbReference>
<dbReference type="Proteomes" id="UP001162891">
    <property type="component" value="Chromosome"/>
</dbReference>
<feature type="signal peptide" evidence="1">
    <location>
        <begin position="1"/>
        <end position="24"/>
    </location>
</feature>
<dbReference type="PANTHER" id="PTHR42834:SF1">
    <property type="entry name" value="ENDONUCLEASE_EXONUCLEASE_PHOSPHATASE FAMILY PROTEIN (AFU_ORTHOLOGUE AFUA_3G09210)"/>
    <property type="match status" value="1"/>
</dbReference>
<dbReference type="RefSeq" id="WP_248355214.1">
    <property type="nucleotide sequence ID" value="NZ_AP025591.1"/>
</dbReference>
<keyword evidence="4" id="KW-1185">Reference proteome</keyword>
<reference evidence="4" key="1">
    <citation type="journal article" date="2022" name="Int. J. Syst. Evol. Microbiol.">
        <title>Anaeromyxobacter oryzae sp. nov., Anaeromyxobacter diazotrophicus sp. nov. and Anaeromyxobacter paludicola sp. nov., isolated from paddy soils.</title>
        <authorList>
            <person name="Itoh H."/>
            <person name="Xu Z."/>
            <person name="Mise K."/>
            <person name="Masuda Y."/>
            <person name="Ushijima N."/>
            <person name="Hayakawa C."/>
            <person name="Shiratori Y."/>
            <person name="Senoo K."/>
        </authorList>
    </citation>
    <scope>NUCLEOTIDE SEQUENCE [LARGE SCALE GENOMIC DNA]</scope>
    <source>
        <strain evidence="4">Red232</strain>
    </source>
</reference>
<organism evidence="3 4">
    <name type="scientific">Anaeromyxobacter oryzae</name>
    <dbReference type="NCBI Taxonomy" id="2918170"/>
    <lineage>
        <taxon>Bacteria</taxon>
        <taxon>Pseudomonadati</taxon>
        <taxon>Myxococcota</taxon>
        <taxon>Myxococcia</taxon>
        <taxon>Myxococcales</taxon>
        <taxon>Cystobacterineae</taxon>
        <taxon>Anaeromyxobacteraceae</taxon>
        <taxon>Anaeromyxobacter</taxon>
    </lineage>
</organism>